<evidence type="ECO:0000313" key="6">
    <source>
        <dbReference type="Proteomes" id="UP000029448"/>
    </source>
</evidence>
<dbReference type="PANTHER" id="PTHR33619:SF3">
    <property type="entry name" value="POLYSACCHARIDE EXPORT PROTEIN GFCE-RELATED"/>
    <property type="match status" value="1"/>
</dbReference>
<gene>
    <name evidence="4" type="ORF">AtDm6_1795</name>
    <name evidence="5" type="ORF">HC62_10045</name>
</gene>
<protein>
    <submittedName>
        <fullName evidence="5">Exopolysaccharide biosynthesis protein</fullName>
    </submittedName>
    <submittedName>
        <fullName evidence="4">Polysaccharide export protein</fullName>
    </submittedName>
</protein>
<evidence type="ECO:0000259" key="2">
    <source>
        <dbReference type="Pfam" id="PF02563"/>
    </source>
</evidence>
<dbReference type="Pfam" id="PF10531">
    <property type="entry name" value="SLBB"/>
    <property type="match status" value="1"/>
</dbReference>
<dbReference type="EMBL" id="JOKM01000069">
    <property type="protein sequence ID" value="KGB23147.1"/>
    <property type="molecule type" value="Genomic_DNA"/>
</dbReference>
<reference evidence="5 7" key="2">
    <citation type="submission" date="2014-06" db="EMBL/GenBank/DDBJ databases">
        <authorList>
            <person name="Ju J."/>
            <person name="Zhang J."/>
        </authorList>
    </citation>
    <scope>NUCLEOTIDE SEQUENCE [LARGE SCALE GENOMIC DNA]</scope>
    <source>
        <strain evidence="5">DmW_042</strain>
    </source>
</reference>
<evidence type="ECO:0000256" key="1">
    <source>
        <dbReference type="ARBA" id="ARBA00022729"/>
    </source>
</evidence>
<dbReference type="GeneID" id="89478926"/>
<dbReference type="InterPro" id="IPR003715">
    <property type="entry name" value="Poly_export_N"/>
</dbReference>
<dbReference type="Pfam" id="PF02563">
    <property type="entry name" value="Poly_export"/>
    <property type="match status" value="1"/>
</dbReference>
<dbReference type="PANTHER" id="PTHR33619">
    <property type="entry name" value="POLYSACCHARIDE EXPORT PROTEIN GFCE-RELATED"/>
    <property type="match status" value="1"/>
</dbReference>
<feature type="domain" description="Polysaccharide export protein N-terminal" evidence="2">
    <location>
        <begin position="43"/>
        <end position="117"/>
    </location>
</feature>
<comment type="caution">
    <text evidence="4">The sequence shown here is derived from an EMBL/GenBank/DDBJ whole genome shotgun (WGS) entry which is preliminary data.</text>
</comment>
<dbReference type="Proteomes" id="UP000029448">
    <property type="component" value="Unassembled WGS sequence"/>
</dbReference>
<reference evidence="4 6" key="1">
    <citation type="submission" date="2014-06" db="EMBL/GenBank/DDBJ databases">
        <title>Functional and comparative genomic analyses of the Drosophila gut microbiota identify candidate symbiosis factors.</title>
        <authorList>
            <person name="Newell P.D."/>
            <person name="Chaston J.M."/>
            <person name="Douglas A.E."/>
        </authorList>
    </citation>
    <scope>NUCLEOTIDE SEQUENCE [LARGE SCALE GENOMIC DNA]</scope>
    <source>
        <strain evidence="4 6">DmCS_006</strain>
    </source>
</reference>
<dbReference type="Gene3D" id="3.30.1950.10">
    <property type="entry name" value="wza like domain"/>
    <property type="match status" value="1"/>
</dbReference>
<evidence type="ECO:0000313" key="4">
    <source>
        <dbReference type="EMBL" id="KGB23147.1"/>
    </source>
</evidence>
<proteinExistence type="predicted"/>
<dbReference type="STRING" id="104102.AtDm6_1795"/>
<dbReference type="RefSeq" id="WP_035380058.1">
    <property type="nucleotide sequence ID" value="NZ_JACAOJ010000028.1"/>
</dbReference>
<keyword evidence="6" id="KW-1185">Reference proteome</keyword>
<evidence type="ECO:0000313" key="5">
    <source>
        <dbReference type="EMBL" id="OUI87598.1"/>
    </source>
</evidence>
<dbReference type="Proteomes" id="UP000194565">
    <property type="component" value="Unassembled WGS sequence"/>
</dbReference>
<feature type="domain" description="Soluble ligand binding" evidence="3">
    <location>
        <begin position="123"/>
        <end position="169"/>
    </location>
</feature>
<dbReference type="Gene3D" id="3.10.560.10">
    <property type="entry name" value="Outer membrane lipoprotein wza domain like"/>
    <property type="match status" value="1"/>
</dbReference>
<dbReference type="GO" id="GO:0015159">
    <property type="term" value="F:polysaccharide transmembrane transporter activity"/>
    <property type="evidence" value="ECO:0007669"/>
    <property type="project" value="InterPro"/>
</dbReference>
<name>A0A094YP45_9PROT</name>
<dbReference type="InterPro" id="IPR019554">
    <property type="entry name" value="Soluble_ligand-bd"/>
</dbReference>
<dbReference type="InterPro" id="IPR049712">
    <property type="entry name" value="Poly_export"/>
</dbReference>
<sequence>MATTRSEFYRVAIGRSVCWGVIGTLLAGCTPGWNLKPVPSYDPSLYRLGVDDEIRVMTYGQDQFTSSFRVDSQGKVAFPVAGNLPAEGLTTEEFSEEVRKALQSAQMLRDPKVAVEVSAYRLVSVLGEVAKPGQYPYQPGMTLLTAVAAGGGFTYRALESRAYVARQEGHHTTVGLLKPYDYVKPGDVIKIYERHF</sequence>
<dbReference type="PROSITE" id="PS51257">
    <property type="entry name" value="PROKAR_LIPOPROTEIN"/>
    <property type="match status" value="1"/>
</dbReference>
<dbReference type="EMBL" id="JOMM01000003">
    <property type="protein sequence ID" value="OUI87598.1"/>
    <property type="molecule type" value="Genomic_DNA"/>
</dbReference>
<evidence type="ECO:0000259" key="3">
    <source>
        <dbReference type="Pfam" id="PF10531"/>
    </source>
</evidence>
<organism evidence="4 6">
    <name type="scientific">Acetobacter tropicalis</name>
    <dbReference type="NCBI Taxonomy" id="104102"/>
    <lineage>
        <taxon>Bacteria</taxon>
        <taxon>Pseudomonadati</taxon>
        <taxon>Pseudomonadota</taxon>
        <taxon>Alphaproteobacteria</taxon>
        <taxon>Acetobacterales</taxon>
        <taxon>Acetobacteraceae</taxon>
        <taxon>Acetobacter</taxon>
    </lineage>
</organism>
<dbReference type="AlphaFoldDB" id="A0A094YP45"/>
<evidence type="ECO:0000313" key="7">
    <source>
        <dbReference type="Proteomes" id="UP000194565"/>
    </source>
</evidence>
<keyword evidence="1" id="KW-0732">Signal</keyword>
<accession>A0A094YP45</accession>
<dbReference type="PATRIC" id="fig|104102.7.peg.1774"/>